<protein>
    <submittedName>
        <fullName evidence="6">Voltage-gated potassium channel</fullName>
    </submittedName>
</protein>
<keyword evidence="6" id="KW-0407">Ion channel</keyword>
<dbReference type="Proteomes" id="UP000181860">
    <property type="component" value="Unassembled WGS sequence"/>
</dbReference>
<evidence type="ECO:0000313" key="6">
    <source>
        <dbReference type="EMBL" id="SDA40342.1"/>
    </source>
</evidence>
<evidence type="ECO:0000256" key="4">
    <source>
        <dbReference type="ARBA" id="ARBA00023136"/>
    </source>
</evidence>
<organism evidence="6 7">
    <name type="scientific">Lactobacillus kefiranofaciens</name>
    <dbReference type="NCBI Taxonomy" id="267818"/>
    <lineage>
        <taxon>Bacteria</taxon>
        <taxon>Bacillati</taxon>
        <taxon>Bacillota</taxon>
        <taxon>Bacilli</taxon>
        <taxon>Lactobacillales</taxon>
        <taxon>Lactobacillaceae</taxon>
        <taxon>Lactobacillus</taxon>
    </lineage>
</organism>
<dbReference type="Gene3D" id="1.20.120.350">
    <property type="entry name" value="Voltage-gated potassium channels. Chain C"/>
    <property type="match status" value="1"/>
</dbReference>
<comment type="subcellular location">
    <subcellularLocation>
        <location evidence="1">Membrane</location>
        <topology evidence="1">Multi-pass membrane protein</topology>
    </subcellularLocation>
</comment>
<dbReference type="InterPro" id="IPR027359">
    <property type="entry name" value="Volt_channel_dom_sf"/>
</dbReference>
<evidence type="ECO:0000256" key="1">
    <source>
        <dbReference type="ARBA" id="ARBA00004141"/>
    </source>
</evidence>
<reference evidence="6 7" key="1">
    <citation type="submission" date="2016-10" db="EMBL/GenBank/DDBJ databases">
        <authorList>
            <person name="Varghese N."/>
            <person name="Submissions S."/>
        </authorList>
    </citation>
    <scope>NUCLEOTIDE SEQUENCE [LARGE SCALE GENOMIC DNA]</scope>
    <source>
        <strain evidence="6 7">ATCC 43761</strain>
    </source>
</reference>
<dbReference type="GO" id="GO:0034220">
    <property type="term" value="P:monoatomic ion transmembrane transport"/>
    <property type="evidence" value="ECO:0007669"/>
    <property type="project" value="UniProtKB-KW"/>
</dbReference>
<feature type="transmembrane region" description="Helical" evidence="5">
    <location>
        <begin position="42"/>
        <end position="59"/>
    </location>
</feature>
<dbReference type="SUPFAM" id="SSF81324">
    <property type="entry name" value="Voltage-gated potassium channels"/>
    <property type="match status" value="1"/>
</dbReference>
<feature type="transmembrane region" description="Helical" evidence="5">
    <location>
        <begin position="12"/>
        <end position="36"/>
    </location>
</feature>
<dbReference type="EMBL" id="FMXC01000002">
    <property type="protein sequence ID" value="SDA40342.1"/>
    <property type="molecule type" value="Genomic_DNA"/>
</dbReference>
<keyword evidence="6" id="KW-0406">Ion transport</keyword>
<keyword evidence="6" id="KW-0813">Transport</keyword>
<comment type="caution">
    <text evidence="6">The sequence shown here is derived from an EMBL/GenBank/DDBJ whole genome shotgun (WGS) entry which is preliminary data.</text>
</comment>
<evidence type="ECO:0000256" key="2">
    <source>
        <dbReference type="ARBA" id="ARBA00022692"/>
    </source>
</evidence>
<evidence type="ECO:0000313" key="7">
    <source>
        <dbReference type="Proteomes" id="UP000181860"/>
    </source>
</evidence>
<sequence length="104" mass="12303">MINIKNKLTPYQWLMAGLSIVSIFLIILDFAAVISIDQPSSKWFWVNSVIVVFFAIDYFHQLYEAKNKKQFFKTHIYDLLSIIPIVLFQLAFCLWDSMFLIYLV</sequence>
<keyword evidence="4 5" id="KW-0472">Membrane</keyword>
<keyword evidence="2 5" id="KW-0812">Transmembrane</keyword>
<accession>A0ABY0M9H3</accession>
<keyword evidence="7" id="KW-1185">Reference proteome</keyword>
<evidence type="ECO:0000256" key="5">
    <source>
        <dbReference type="SAM" id="Phobius"/>
    </source>
</evidence>
<gene>
    <name evidence="6" type="ORF">SAMN02983011_00327</name>
</gene>
<evidence type="ECO:0000256" key="3">
    <source>
        <dbReference type="ARBA" id="ARBA00022989"/>
    </source>
</evidence>
<keyword evidence="3 5" id="KW-1133">Transmembrane helix</keyword>
<proteinExistence type="predicted"/>
<name>A0ABY0M9H3_9LACO</name>
<feature type="transmembrane region" description="Helical" evidence="5">
    <location>
        <begin position="79"/>
        <end position="103"/>
    </location>
</feature>